<protein>
    <submittedName>
        <fullName evidence="4">HipA N-terminal domain-containing protein</fullName>
    </submittedName>
</protein>
<proteinExistence type="predicted"/>
<keyword evidence="2" id="KW-0378">Hydrolase</keyword>
<dbReference type="RefSeq" id="WP_147619380.1">
    <property type="nucleotide sequence ID" value="NZ_JACOQH010000006.1"/>
</dbReference>
<feature type="domain" description="HIRAN" evidence="3">
    <location>
        <begin position="138"/>
        <end position="229"/>
    </location>
</feature>
<dbReference type="Gene3D" id="3.30.70.2330">
    <property type="match status" value="1"/>
</dbReference>
<name>A0ABR7IB72_9FIRM</name>
<dbReference type="InterPro" id="IPR017508">
    <property type="entry name" value="HipA_N1"/>
</dbReference>
<dbReference type="SMART" id="SM00910">
    <property type="entry name" value="HIRAN"/>
    <property type="match status" value="1"/>
</dbReference>
<gene>
    <name evidence="4" type="ORF">H8Z76_09125</name>
</gene>
<dbReference type="EMBL" id="JACOQH010000006">
    <property type="protein sequence ID" value="MBC5754167.1"/>
    <property type="molecule type" value="Genomic_DNA"/>
</dbReference>
<sequence length="230" mass="26437">MSAKDGKDYLYLIWKSERSRKQYIVGQLIKNGGYKFQYGEEIEEAVDDGFSLLLCFPDKNISYEDNKLFPIFASRLPDRKRKNIKDILKKYGMQEYDEYTLLKRSGARLPIDNLEFIDPILSTEEDHISRSFFMAGTRHYIGCQGEDCSNAITVTRGDEVFLQKDIGNKFDVYAIKIVDLEGTLLGYIPRYYSKGVSELLDQGKNVQCHISNVDKSSNCNECVKIIMKIG</sequence>
<dbReference type="Proteomes" id="UP000621540">
    <property type="component" value="Unassembled WGS sequence"/>
</dbReference>
<evidence type="ECO:0000259" key="3">
    <source>
        <dbReference type="SMART" id="SM00910"/>
    </source>
</evidence>
<evidence type="ECO:0000256" key="2">
    <source>
        <dbReference type="ARBA" id="ARBA00022801"/>
    </source>
</evidence>
<organism evidence="4 5">
    <name type="scientific">Roseburia yibonii</name>
    <dbReference type="NCBI Taxonomy" id="2763063"/>
    <lineage>
        <taxon>Bacteria</taxon>
        <taxon>Bacillati</taxon>
        <taxon>Bacillota</taxon>
        <taxon>Clostridia</taxon>
        <taxon>Lachnospirales</taxon>
        <taxon>Lachnospiraceae</taxon>
        <taxon>Roseburia</taxon>
    </lineage>
</organism>
<comment type="caution">
    <text evidence="4">The sequence shown here is derived from an EMBL/GenBank/DDBJ whole genome shotgun (WGS) entry which is preliminary data.</text>
</comment>
<dbReference type="Pfam" id="PF08797">
    <property type="entry name" value="HIRAN"/>
    <property type="match status" value="1"/>
</dbReference>
<evidence type="ECO:0000313" key="4">
    <source>
        <dbReference type="EMBL" id="MBC5754167.1"/>
    </source>
</evidence>
<dbReference type="Pfam" id="PF13657">
    <property type="entry name" value="Couple_hipA"/>
    <property type="match status" value="1"/>
</dbReference>
<accession>A0ABR7IB72</accession>
<dbReference type="InterPro" id="IPR014905">
    <property type="entry name" value="HIRAN"/>
</dbReference>
<evidence type="ECO:0000256" key="1">
    <source>
        <dbReference type="ARBA" id="ARBA00022723"/>
    </source>
</evidence>
<evidence type="ECO:0000313" key="5">
    <source>
        <dbReference type="Proteomes" id="UP000621540"/>
    </source>
</evidence>
<reference evidence="4 5" key="1">
    <citation type="submission" date="2020-08" db="EMBL/GenBank/DDBJ databases">
        <title>Genome public.</title>
        <authorList>
            <person name="Liu C."/>
            <person name="Sun Q."/>
        </authorList>
    </citation>
    <scope>NUCLEOTIDE SEQUENCE [LARGE SCALE GENOMIC DNA]</scope>
    <source>
        <strain evidence="4 5">BX0805</strain>
    </source>
</reference>
<keyword evidence="1" id="KW-0479">Metal-binding</keyword>
<keyword evidence="5" id="KW-1185">Reference proteome</keyword>